<proteinExistence type="predicted"/>
<reference evidence="4" key="1">
    <citation type="submission" date="2017-02" db="UniProtKB">
        <authorList>
            <consortium name="WormBaseParasite"/>
        </authorList>
    </citation>
    <scope>IDENTIFICATION</scope>
</reference>
<sequence length="55" mass="5957">MFGIIAVVISMIIISPSPFLNTEKNLGWIEVALGIFGLATSALYILTFQISIDTL</sequence>
<dbReference type="STRING" id="6280.A0A0N4T250"/>
<dbReference type="AlphaFoldDB" id="A0A0N4T250"/>
<keyword evidence="1" id="KW-0812">Transmembrane</keyword>
<evidence type="ECO:0000313" key="4">
    <source>
        <dbReference type="WBParaSite" id="BPAG_0000226901-mRNA-1"/>
    </source>
</evidence>
<evidence type="ECO:0000313" key="3">
    <source>
        <dbReference type="Proteomes" id="UP000278627"/>
    </source>
</evidence>
<evidence type="ECO:0000256" key="1">
    <source>
        <dbReference type="SAM" id="Phobius"/>
    </source>
</evidence>
<keyword evidence="1" id="KW-0472">Membrane</keyword>
<protein>
    <submittedName>
        <fullName evidence="4">Aa_trans domain-containing protein</fullName>
    </submittedName>
</protein>
<name>A0A0N4T250_BRUPA</name>
<evidence type="ECO:0000313" key="2">
    <source>
        <dbReference type="EMBL" id="VDN83425.1"/>
    </source>
</evidence>
<gene>
    <name evidence="2" type="ORF">BPAG_LOCUS2239</name>
</gene>
<dbReference type="Proteomes" id="UP000278627">
    <property type="component" value="Unassembled WGS sequence"/>
</dbReference>
<keyword evidence="1" id="KW-1133">Transmembrane helix</keyword>
<dbReference type="EMBL" id="UZAD01000288">
    <property type="protein sequence ID" value="VDN83425.1"/>
    <property type="molecule type" value="Genomic_DNA"/>
</dbReference>
<feature type="transmembrane region" description="Helical" evidence="1">
    <location>
        <begin position="26"/>
        <end position="46"/>
    </location>
</feature>
<keyword evidence="3" id="KW-1185">Reference proteome</keyword>
<organism evidence="4">
    <name type="scientific">Brugia pahangi</name>
    <name type="common">Filarial nematode worm</name>
    <dbReference type="NCBI Taxonomy" id="6280"/>
    <lineage>
        <taxon>Eukaryota</taxon>
        <taxon>Metazoa</taxon>
        <taxon>Ecdysozoa</taxon>
        <taxon>Nematoda</taxon>
        <taxon>Chromadorea</taxon>
        <taxon>Rhabditida</taxon>
        <taxon>Spirurina</taxon>
        <taxon>Spiruromorpha</taxon>
        <taxon>Filarioidea</taxon>
        <taxon>Onchocercidae</taxon>
        <taxon>Brugia</taxon>
    </lineage>
</organism>
<accession>A0A0N4T250</accession>
<reference evidence="2 3" key="2">
    <citation type="submission" date="2018-11" db="EMBL/GenBank/DDBJ databases">
        <authorList>
            <consortium name="Pathogen Informatics"/>
        </authorList>
    </citation>
    <scope>NUCLEOTIDE SEQUENCE [LARGE SCALE GENOMIC DNA]</scope>
</reference>
<dbReference type="WBParaSite" id="BPAG_0000226901-mRNA-1">
    <property type="protein sequence ID" value="BPAG_0000226901-mRNA-1"/>
    <property type="gene ID" value="BPAG_0000226901"/>
</dbReference>